<dbReference type="Proteomes" id="UP000534186">
    <property type="component" value="Unassembled WGS sequence"/>
</dbReference>
<organism evidence="1 2">
    <name type="scientific">Tunturiibacter lichenicola</name>
    <dbReference type="NCBI Taxonomy" id="2051959"/>
    <lineage>
        <taxon>Bacteria</taxon>
        <taxon>Pseudomonadati</taxon>
        <taxon>Acidobacteriota</taxon>
        <taxon>Terriglobia</taxon>
        <taxon>Terriglobales</taxon>
        <taxon>Acidobacteriaceae</taxon>
        <taxon>Tunturiibacter</taxon>
    </lineage>
</organism>
<dbReference type="EMBL" id="JACCCV010000002">
    <property type="protein sequence ID" value="NYF52996.1"/>
    <property type="molecule type" value="Genomic_DNA"/>
</dbReference>
<proteinExistence type="predicted"/>
<evidence type="ECO:0000313" key="2">
    <source>
        <dbReference type="Proteomes" id="UP000534186"/>
    </source>
</evidence>
<protein>
    <submittedName>
        <fullName evidence="1">Uncharacterized protein</fullName>
    </submittedName>
</protein>
<reference evidence="1 2" key="1">
    <citation type="submission" date="2020-07" db="EMBL/GenBank/DDBJ databases">
        <title>Genomic Encyclopedia of Type Strains, Phase IV (KMG-V): Genome sequencing to study the core and pangenomes of soil and plant-associated prokaryotes.</title>
        <authorList>
            <person name="Whitman W."/>
        </authorList>
    </citation>
    <scope>NUCLEOTIDE SEQUENCE [LARGE SCALE GENOMIC DNA]</scope>
    <source>
        <strain evidence="1 2">M8UP30</strain>
    </source>
</reference>
<accession>A0A7Y9NP76</accession>
<gene>
    <name evidence="1" type="ORF">HDF12_003395</name>
</gene>
<comment type="caution">
    <text evidence="1">The sequence shown here is derived from an EMBL/GenBank/DDBJ whole genome shotgun (WGS) entry which is preliminary data.</text>
</comment>
<evidence type="ECO:0000313" key="1">
    <source>
        <dbReference type="EMBL" id="NYF52996.1"/>
    </source>
</evidence>
<name>A0A7Y9NP76_9BACT</name>
<dbReference type="AlphaFoldDB" id="A0A7Y9NP76"/>
<sequence length="206" mass="22599">MKRSRNTGSNCFLSFLQLFAVVGEMEDGVNKSPARKSLKIMVWRVARLPEEEEIRLAAGVLLTRAGPFSEKLFRGLAMRLTLRVFCATSSLVVALFSAKLASADTIPNPFIEMRNNASTMPQMGSGSMMTYSVPNGSAIYNSSNGYLEAEDSFIPLFDGDYDDAVVFRKAAFPDIPETRNFVLLGSGLLTAAGFIRRRKVAVHVAE</sequence>